<evidence type="ECO:0000313" key="2">
    <source>
        <dbReference type="Proteomes" id="UP000305808"/>
    </source>
</evidence>
<organism evidence="1 2">
    <name type="scientific">Nodularia phage vB_NspS-kac68v161</name>
    <dbReference type="NCBI Taxonomy" id="2557582"/>
    <lineage>
        <taxon>Viruses</taxon>
        <taxon>Duplodnaviria</taxon>
        <taxon>Heunggongvirae</taxon>
        <taxon>Uroviricota</taxon>
        <taxon>Caudoviricetes</taxon>
        <taxon>Ravarandavirus</taxon>
        <taxon>Ravarandavirus kac68v161</taxon>
    </lineage>
</organism>
<evidence type="ECO:0000313" key="1">
    <source>
        <dbReference type="EMBL" id="QBQ73705.1"/>
    </source>
</evidence>
<protein>
    <submittedName>
        <fullName evidence="1">Uncharacterized protein</fullName>
    </submittedName>
</protein>
<dbReference type="EMBL" id="MK605245">
    <property type="protein sequence ID" value="QBQ73705.1"/>
    <property type="molecule type" value="Genomic_DNA"/>
</dbReference>
<dbReference type="Proteomes" id="UP000305808">
    <property type="component" value="Segment"/>
</dbReference>
<name>A0A482MJH9_9CAUD</name>
<reference evidence="1 2" key="1">
    <citation type="submission" date="2019-03" db="EMBL/GenBank/DDBJ databases">
        <title>Diversity and diversification of Nodularia spumigena cyanophages in the Baltic Sea.</title>
        <authorList>
            <person name="Sulcius S."/>
            <person name="Holmfeldt K."/>
            <person name="Simoliunas E."/>
        </authorList>
    </citation>
    <scope>NUCLEOTIDE SEQUENCE [LARGE SCALE GENOMIC DNA]</scope>
</reference>
<sequence length="33" mass="3884">MRIALYLSEVFSSSFFTHPGHRSWYSESFTLLS</sequence>
<gene>
    <name evidence="1" type="ORF">kac68v161_gp055</name>
</gene>
<keyword evidence="2" id="KW-1185">Reference proteome</keyword>
<accession>A0A482MJH9</accession>
<proteinExistence type="predicted"/>